<organism evidence="2 3">
    <name type="scientific">Actinoplanes lutulentus</name>
    <dbReference type="NCBI Taxonomy" id="1287878"/>
    <lineage>
        <taxon>Bacteria</taxon>
        <taxon>Bacillati</taxon>
        <taxon>Actinomycetota</taxon>
        <taxon>Actinomycetes</taxon>
        <taxon>Micromonosporales</taxon>
        <taxon>Micromonosporaceae</taxon>
        <taxon>Actinoplanes</taxon>
    </lineage>
</organism>
<proteinExistence type="predicted"/>
<accession>A0A327ZLJ6</accession>
<feature type="chain" id="PRO_5016315398" description="Lipoprotein" evidence="1">
    <location>
        <begin position="24"/>
        <end position="268"/>
    </location>
</feature>
<feature type="signal peptide" evidence="1">
    <location>
        <begin position="1"/>
        <end position="23"/>
    </location>
</feature>
<gene>
    <name evidence="2" type="ORF">B0I29_103113</name>
</gene>
<protein>
    <recommendedName>
        <fullName evidence="4">Lipoprotein</fullName>
    </recommendedName>
</protein>
<reference evidence="2 3" key="1">
    <citation type="submission" date="2018-06" db="EMBL/GenBank/DDBJ databases">
        <title>Genomic Encyclopedia of Type Strains, Phase III (KMG-III): the genomes of soil and plant-associated and newly described type strains.</title>
        <authorList>
            <person name="Whitman W."/>
        </authorList>
    </citation>
    <scope>NUCLEOTIDE SEQUENCE [LARGE SCALE GENOMIC DNA]</scope>
    <source>
        <strain evidence="2 3">CGMCC 4.7090</strain>
    </source>
</reference>
<evidence type="ECO:0000313" key="2">
    <source>
        <dbReference type="EMBL" id="RAK40087.1"/>
    </source>
</evidence>
<dbReference type="OrthoDB" id="3389388at2"/>
<keyword evidence="1" id="KW-0732">Signal</keyword>
<dbReference type="Proteomes" id="UP000249341">
    <property type="component" value="Unassembled WGS sequence"/>
</dbReference>
<name>A0A327ZLJ6_9ACTN</name>
<evidence type="ECO:0000313" key="3">
    <source>
        <dbReference type="Proteomes" id="UP000249341"/>
    </source>
</evidence>
<dbReference type="AlphaFoldDB" id="A0A327ZLJ6"/>
<dbReference type="EMBL" id="QLMJ01000003">
    <property type="protein sequence ID" value="RAK40087.1"/>
    <property type="molecule type" value="Genomic_DNA"/>
</dbReference>
<dbReference type="PROSITE" id="PS51257">
    <property type="entry name" value="PROKAR_LIPOPROTEIN"/>
    <property type="match status" value="1"/>
</dbReference>
<sequence length="268" mass="27726">MIRNRIAAAGTLLLAGTTLAACAATGTESVTEKTTAAQSPAPTVSETLLDAVPDESSPAFHYTVKGGVSPFSGVIDPAGKALTAEIAQKVPDTPITLSMKFLVIEEKIWTKIAFKGATADMGLPKLPKKWMSLDPAKTEDSFVTEMKYSEAEVDPGSVAALVSAADDLKETTPGHYAGTTDLTKSTEAEIVEGATLTALGEKAKGVPLEVVVDGEGRISTATVKIPAAGKTKASTYKVTYDQYGSAASLEVPADAVKATADVYDLLKG</sequence>
<evidence type="ECO:0008006" key="4">
    <source>
        <dbReference type="Google" id="ProtNLM"/>
    </source>
</evidence>
<dbReference type="RefSeq" id="WP_111648156.1">
    <property type="nucleotide sequence ID" value="NZ_JACHWI010000009.1"/>
</dbReference>
<evidence type="ECO:0000256" key="1">
    <source>
        <dbReference type="SAM" id="SignalP"/>
    </source>
</evidence>
<comment type="caution">
    <text evidence="2">The sequence shown here is derived from an EMBL/GenBank/DDBJ whole genome shotgun (WGS) entry which is preliminary data.</text>
</comment>
<keyword evidence="3" id="KW-1185">Reference proteome</keyword>